<name>A0A7R8WF91_9CRUS</name>
<protein>
    <submittedName>
        <fullName evidence="1">Uncharacterized protein</fullName>
    </submittedName>
</protein>
<proteinExistence type="predicted"/>
<evidence type="ECO:0000313" key="1">
    <source>
        <dbReference type="EMBL" id="CAD7230512.1"/>
    </source>
</evidence>
<dbReference type="EMBL" id="OB662736">
    <property type="protein sequence ID" value="CAD7230512.1"/>
    <property type="molecule type" value="Genomic_DNA"/>
</dbReference>
<accession>A0A7R8WF91</accession>
<sequence length="290" mass="33140">MYLFQWCTDNCLCLDIGPRRLGQLNGKNSTEEERCQVATKCSLEFGVHYYHLNKQDLGTVASVHFIPSRGPGENGEDDTLLFTMSASLPVLTITDDRWCVSIDDEYPNGRIVRGSVFRIAAEEFADDLPKQGHRIAVSRLTGSTSHCRWEGILQQGKIDWSSVVRFEDLVEEDDKYFVPLKLGIFKEYFNKDSFSIVISSGLYFTWDSNVYTPHTVVIDTSDVKFKEDVLLVQLPDPIACKAYAVTITNRHWVPGVRERWSSCQHLLGQIKRSKDLEIGLPHLKRRSRDM</sequence>
<dbReference type="AlphaFoldDB" id="A0A7R8WF91"/>
<reference evidence="1" key="1">
    <citation type="submission" date="2020-11" db="EMBL/GenBank/DDBJ databases">
        <authorList>
            <person name="Tran Van P."/>
        </authorList>
    </citation>
    <scope>NUCLEOTIDE SEQUENCE</scope>
</reference>
<gene>
    <name evidence="1" type="ORF">CTOB1V02_LOCUS8370</name>
</gene>
<organism evidence="1">
    <name type="scientific">Cyprideis torosa</name>
    <dbReference type="NCBI Taxonomy" id="163714"/>
    <lineage>
        <taxon>Eukaryota</taxon>
        <taxon>Metazoa</taxon>
        <taxon>Ecdysozoa</taxon>
        <taxon>Arthropoda</taxon>
        <taxon>Crustacea</taxon>
        <taxon>Oligostraca</taxon>
        <taxon>Ostracoda</taxon>
        <taxon>Podocopa</taxon>
        <taxon>Podocopida</taxon>
        <taxon>Cytherocopina</taxon>
        <taxon>Cytheroidea</taxon>
        <taxon>Cytherideidae</taxon>
        <taxon>Cyprideis</taxon>
    </lineage>
</organism>